<keyword evidence="2" id="KW-1185">Reference proteome</keyword>
<dbReference type="EMBL" id="KF562340">
    <property type="protein sequence ID" value="AHV82705.1"/>
    <property type="molecule type" value="Genomic_DNA"/>
</dbReference>
<organism evidence="1 2">
    <name type="scientific">Escherichia phage vB_EcoP_PhAPEC7</name>
    <dbReference type="NCBI Taxonomy" id="1391223"/>
    <lineage>
        <taxon>Viruses</taxon>
        <taxon>Duplodnaviria</taxon>
        <taxon>Heunggongvirae</taxon>
        <taxon>Uroviricota</taxon>
        <taxon>Caudoviricetes</taxon>
        <taxon>Schitoviridae</taxon>
        <taxon>Enquatrovirinae</taxon>
        <taxon>Gamaleyavirus</taxon>
        <taxon>Gamaleyavirus APEC7</taxon>
    </lineage>
</organism>
<sequence>MYVYWVASPYDERIGTSSIRMLSGTDWYKFEPGIATIYVHPDIDYHFIQGECIILGKKAKLIECPDNYHIKVRGVYILARDYKAALELLRPKYSPPT</sequence>
<evidence type="ECO:0000313" key="1">
    <source>
        <dbReference type="EMBL" id="AHV82705.1"/>
    </source>
</evidence>
<evidence type="ECO:0000313" key="2">
    <source>
        <dbReference type="Proteomes" id="UP000027389"/>
    </source>
</evidence>
<protein>
    <submittedName>
        <fullName evidence="1">Uncharacterized protein</fullName>
    </submittedName>
</protein>
<dbReference type="GeneID" id="20284014"/>
<accession>A0A067ZIT7</accession>
<dbReference type="Proteomes" id="UP000027389">
    <property type="component" value="Segment"/>
</dbReference>
<dbReference type="RefSeq" id="YP_009056211.1">
    <property type="nucleotide sequence ID" value="NC_024790.1"/>
</dbReference>
<name>A0A067ZIT7_9CAUD</name>
<gene>
    <name evidence="1" type="ORF">PhAPEC7_81</name>
</gene>
<proteinExistence type="predicted"/>
<reference evidence="1 2" key="1">
    <citation type="journal article" date="2014" name="Vet. Microbiol.">
        <title>A cocktail of in vitro efficient phages is not a guarantee for in vivo therapeutic results against avian colibacillosis.</title>
        <authorList>
            <person name="Tsonos J."/>
            <person name="Oosterik L.H."/>
            <person name="Tuntufye H.N."/>
            <person name="Klumpp J."/>
            <person name="Butaye P."/>
            <person name="De Greve H."/>
            <person name="Hernalsteens J.P."/>
            <person name="Lavigne R."/>
            <person name="Goddeeris B.M."/>
        </authorList>
    </citation>
    <scope>NUCLEOTIDE SEQUENCE [LARGE SCALE GENOMIC DNA]</scope>
</reference>
<dbReference type="KEGG" id="vg:20284014"/>